<protein>
    <submittedName>
        <fullName evidence="1">Uncharacterized protein</fullName>
    </submittedName>
</protein>
<sequence length="101" mass="11245">MLVRSARQGFVCIGAAWSVCLSPGARDEARNQTPDMYCTVGYVFKVWRFSLACLLFSCLAWSTDRPISIQKLHNDKRCSRVASQRDAVATDITTGPKCWPG</sequence>
<proteinExistence type="predicted"/>
<reference evidence="1 2" key="1">
    <citation type="journal article" date="2021" name="Nat. Commun.">
        <title>Genetic determinants of endophytism in the Arabidopsis root mycobiome.</title>
        <authorList>
            <person name="Mesny F."/>
            <person name="Miyauchi S."/>
            <person name="Thiergart T."/>
            <person name="Pickel B."/>
            <person name="Atanasova L."/>
            <person name="Karlsson M."/>
            <person name="Huettel B."/>
            <person name="Barry K.W."/>
            <person name="Haridas S."/>
            <person name="Chen C."/>
            <person name="Bauer D."/>
            <person name="Andreopoulos W."/>
            <person name="Pangilinan J."/>
            <person name="LaButti K."/>
            <person name="Riley R."/>
            <person name="Lipzen A."/>
            <person name="Clum A."/>
            <person name="Drula E."/>
            <person name="Henrissat B."/>
            <person name="Kohler A."/>
            <person name="Grigoriev I.V."/>
            <person name="Martin F.M."/>
            <person name="Hacquard S."/>
        </authorList>
    </citation>
    <scope>NUCLEOTIDE SEQUENCE [LARGE SCALE GENOMIC DNA]</scope>
    <source>
        <strain evidence="1 2">MPI-CAGE-CH-0241</strain>
    </source>
</reference>
<keyword evidence="2" id="KW-1185">Reference proteome</keyword>
<accession>A0A9P8W0E3</accession>
<dbReference type="Proteomes" id="UP000777438">
    <property type="component" value="Unassembled WGS sequence"/>
</dbReference>
<gene>
    <name evidence="1" type="ORF">B0T10DRAFT_491890</name>
</gene>
<name>A0A9P8W0E3_9HYPO</name>
<dbReference type="AlphaFoldDB" id="A0A9P8W0E3"/>
<evidence type="ECO:0000313" key="2">
    <source>
        <dbReference type="Proteomes" id="UP000777438"/>
    </source>
</evidence>
<evidence type="ECO:0000313" key="1">
    <source>
        <dbReference type="EMBL" id="KAH6885903.1"/>
    </source>
</evidence>
<comment type="caution">
    <text evidence="1">The sequence shown here is derived from an EMBL/GenBank/DDBJ whole genome shotgun (WGS) entry which is preliminary data.</text>
</comment>
<dbReference type="EMBL" id="JAGPYM010000017">
    <property type="protein sequence ID" value="KAH6885903.1"/>
    <property type="molecule type" value="Genomic_DNA"/>
</dbReference>
<organism evidence="1 2">
    <name type="scientific">Thelonectria olida</name>
    <dbReference type="NCBI Taxonomy" id="1576542"/>
    <lineage>
        <taxon>Eukaryota</taxon>
        <taxon>Fungi</taxon>
        <taxon>Dikarya</taxon>
        <taxon>Ascomycota</taxon>
        <taxon>Pezizomycotina</taxon>
        <taxon>Sordariomycetes</taxon>
        <taxon>Hypocreomycetidae</taxon>
        <taxon>Hypocreales</taxon>
        <taxon>Nectriaceae</taxon>
        <taxon>Thelonectria</taxon>
    </lineage>
</organism>